<dbReference type="STRING" id="1727163.AO498_02425"/>
<name>A0A142EJD2_9BACT</name>
<gene>
    <name evidence="1" type="ORF">AO498_02425</name>
</gene>
<evidence type="ECO:0000313" key="2">
    <source>
        <dbReference type="Proteomes" id="UP000073816"/>
    </source>
</evidence>
<dbReference type="EMBL" id="CP012836">
    <property type="protein sequence ID" value="AMQ55237.1"/>
    <property type="molecule type" value="Genomic_DNA"/>
</dbReference>
<keyword evidence="2" id="KW-1185">Reference proteome</keyword>
<proteinExistence type="predicted"/>
<dbReference type="AlphaFoldDB" id="A0A142EJD2"/>
<protein>
    <submittedName>
        <fullName evidence="1">Uncharacterized protein</fullName>
    </submittedName>
</protein>
<dbReference type="Proteomes" id="UP000073816">
    <property type="component" value="Chromosome"/>
</dbReference>
<reference evidence="1 2" key="2">
    <citation type="journal article" date="2016" name="Genome Announc.">
        <title>Complete Genome Sequence of Algoriphagus sp. Strain M8-2, Isolated from a Brackish Lake.</title>
        <authorList>
            <person name="Muraguchi Y."/>
            <person name="Kushimoto K."/>
            <person name="Ohtsubo Y."/>
            <person name="Suzuki T."/>
            <person name="Dohra H."/>
            <person name="Kimbara K."/>
            <person name="Shintani M."/>
        </authorList>
    </citation>
    <scope>NUCLEOTIDE SEQUENCE [LARGE SCALE GENOMIC DNA]</scope>
    <source>
        <strain evidence="1 2">M8-2</strain>
    </source>
</reference>
<dbReference type="PATRIC" id="fig|1727163.4.peg.508"/>
<organism evidence="1 2">
    <name type="scientific">Algoriphagus sanaruensis</name>
    <dbReference type="NCBI Taxonomy" id="1727163"/>
    <lineage>
        <taxon>Bacteria</taxon>
        <taxon>Pseudomonadati</taxon>
        <taxon>Bacteroidota</taxon>
        <taxon>Cytophagia</taxon>
        <taxon>Cytophagales</taxon>
        <taxon>Cyclobacteriaceae</taxon>
        <taxon>Algoriphagus</taxon>
    </lineage>
</organism>
<evidence type="ECO:0000313" key="1">
    <source>
        <dbReference type="EMBL" id="AMQ55237.1"/>
    </source>
</evidence>
<sequence length="76" mass="8702">MPEGYLFGLLTRIFTLLSHFPSPALPGSGRMGMISARCIKAPLMIWKQRYERKVFLQGLMINRFFLTSTPNLKPIT</sequence>
<reference evidence="2" key="1">
    <citation type="submission" date="2015-09" db="EMBL/GenBank/DDBJ databases">
        <title>Complete sequence of Algoriphagus sp. M8-2.</title>
        <authorList>
            <person name="Shintani M."/>
        </authorList>
    </citation>
    <scope>NUCLEOTIDE SEQUENCE [LARGE SCALE GENOMIC DNA]</scope>
    <source>
        <strain evidence="2">M8-2</strain>
    </source>
</reference>
<accession>A0A142EJD2</accession>
<dbReference type="KEGG" id="alm:AO498_02425"/>